<evidence type="ECO:0000256" key="5">
    <source>
        <dbReference type="ARBA" id="ARBA00022737"/>
    </source>
</evidence>
<keyword evidence="5" id="KW-0677">Repeat</keyword>
<evidence type="ECO:0000256" key="3">
    <source>
        <dbReference type="ARBA" id="ARBA00022552"/>
    </source>
</evidence>
<gene>
    <name evidence="11" type="ORF">CDAUBV1_LOCUS11625</name>
</gene>
<dbReference type="PANTHER" id="PTHR19924">
    <property type="entry name" value="UTP15 U3 SMALL NUCLEOLAR RNA-ASSOCIATED PROTEIN 15 FAMILY MEMBER"/>
    <property type="match status" value="1"/>
</dbReference>
<dbReference type="PROSITE" id="PS50082">
    <property type="entry name" value="WD_REPEATS_2"/>
    <property type="match status" value="1"/>
</dbReference>
<dbReference type="InterPro" id="IPR019775">
    <property type="entry name" value="WD40_repeat_CS"/>
</dbReference>
<dbReference type="Gene3D" id="2.130.10.10">
    <property type="entry name" value="YVTN repeat-like/Quinoprotein amine dehydrogenase"/>
    <property type="match status" value="2"/>
</dbReference>
<evidence type="ECO:0000256" key="7">
    <source>
        <dbReference type="ARBA" id="ARBA00045437"/>
    </source>
</evidence>
<dbReference type="InterPro" id="IPR015943">
    <property type="entry name" value="WD40/YVTN_repeat-like_dom_sf"/>
</dbReference>
<dbReference type="SMART" id="SM00320">
    <property type="entry name" value="WD40"/>
    <property type="match status" value="4"/>
</dbReference>
<dbReference type="Proteomes" id="UP001497525">
    <property type="component" value="Unassembled WGS sequence"/>
</dbReference>
<reference evidence="11" key="1">
    <citation type="submission" date="2024-06" db="EMBL/GenBank/DDBJ databases">
        <authorList>
            <person name="Liu X."/>
            <person name="Lenzi L."/>
            <person name="Haldenby T S."/>
            <person name="Uol C."/>
        </authorList>
    </citation>
    <scope>NUCLEOTIDE SEQUENCE</scope>
</reference>
<feature type="repeat" description="WD" evidence="8">
    <location>
        <begin position="115"/>
        <end position="156"/>
    </location>
</feature>
<feature type="compositionally biased region" description="Polar residues" evidence="9">
    <location>
        <begin position="649"/>
        <end position="660"/>
    </location>
</feature>
<sequence length="667" mass="74025">MVSRTYSLVTPYQCQSKVTDIWQEFSNGKEISLSNRIGSLSVSKEPPFKYALPNGHKVYLYKCDGDKLYRKIGGFSSRVASCELRRDGKLIIVGEEGGIVRICTTDKNTYHLRKISAHKGCVNDVSFFADAHHAATIGTDAVVRTWDVALGTPIRKYTLSTGKEPAKAMVVGRSDVNLLCCGNLEGCFSVYDTRQPKSVTNVRVSNAVSALALNQTDEKLVIASGSSVCIWELRSQKFLIPETKPQDQKESLRLHYKTVTGLCVVDHPKKSEGEVLISVALDKLAKVTHLTKWTELHQVRCRLPLTAVDATPDCGTVIFGGDKGLVKVQHLDIRNRFSLSVEPNATGKDSATIKDEDVPGGLHPSLESLAAEFSGRFRGHDRFVKMTTDAWLSEPFDGPRRGPRDWLAKDERVGRAARRVPIIHETSEISRDTCRSADSSQVYTRADYLLSRFNHSKALTVVTRSRMWIRNARQSMLSLPETRLSLAIGVIRELIRRDTLAPAVAGRDAKQITRLLRFIRRNVWRREAATTCLELYHCILNTYSAGELASVSEFSKVNQILRCLKSNTESLNRLTQLIKFGSAVQSETIGTDVDTAHDHTPCQEGELYSFTITNSSAFTESLKRPSANQAHPSPVVDSVLSGKHPISTDPLNSPQLSTSAAKRIKRN</sequence>
<dbReference type="PANTHER" id="PTHR19924:SF26">
    <property type="entry name" value="U3 SMALL NUCLEOLAR RNA-ASSOCIATED PROTEIN 15 HOMOLOG"/>
    <property type="match status" value="1"/>
</dbReference>
<comment type="subcellular location">
    <subcellularLocation>
        <location evidence="1">Nucleus</location>
        <location evidence="1">Nucleolus</location>
    </subcellularLocation>
</comment>
<accession>A0AAV2TLN4</accession>
<dbReference type="InterPro" id="IPR018983">
    <property type="entry name" value="U3_snoRNA-assocProt_15_C"/>
</dbReference>
<comment type="function">
    <text evidence="7">Ribosome biogenesis factor. Involved in nucleolar processing of pre-18S ribosomal RNA. Required for optimal pre-ribosomal RNA transcription by RNA polymerase I. Part of the small subunit (SSU) processome, first precursor of the small eukaryotic ribosomal subunit. During the assembly of the SSU processome in the nucleolus, many ribosome biogenesis factors, an RNA chaperone and ribosomal proteins associate with the nascent pre-rRNA and work in concert to generate RNA folding, modifications, rearrangements and cleavage as well as targeted degradation of pre-ribosomal RNA by the RNA exosome.</text>
</comment>
<feature type="region of interest" description="Disordered" evidence="9">
    <location>
        <begin position="622"/>
        <end position="667"/>
    </location>
</feature>
<evidence type="ECO:0000256" key="6">
    <source>
        <dbReference type="ARBA" id="ARBA00023242"/>
    </source>
</evidence>
<proteinExistence type="predicted"/>
<organism evidence="11 12">
    <name type="scientific">Calicophoron daubneyi</name>
    <name type="common">Rumen fluke</name>
    <name type="synonym">Paramphistomum daubneyi</name>
    <dbReference type="NCBI Taxonomy" id="300641"/>
    <lineage>
        <taxon>Eukaryota</taxon>
        <taxon>Metazoa</taxon>
        <taxon>Spiralia</taxon>
        <taxon>Lophotrochozoa</taxon>
        <taxon>Platyhelminthes</taxon>
        <taxon>Trematoda</taxon>
        <taxon>Digenea</taxon>
        <taxon>Plagiorchiida</taxon>
        <taxon>Pronocephalata</taxon>
        <taxon>Paramphistomoidea</taxon>
        <taxon>Paramphistomidae</taxon>
        <taxon>Calicophoron</taxon>
    </lineage>
</organism>
<dbReference type="GO" id="GO:0005730">
    <property type="term" value="C:nucleolus"/>
    <property type="evidence" value="ECO:0007669"/>
    <property type="project" value="UniProtKB-SubCell"/>
</dbReference>
<dbReference type="AlphaFoldDB" id="A0AAV2TLN4"/>
<dbReference type="PROSITE" id="PS50294">
    <property type="entry name" value="WD_REPEATS_REGION"/>
    <property type="match status" value="1"/>
</dbReference>
<evidence type="ECO:0000256" key="9">
    <source>
        <dbReference type="SAM" id="MobiDB-lite"/>
    </source>
</evidence>
<evidence type="ECO:0000259" key="10">
    <source>
        <dbReference type="Pfam" id="PF09384"/>
    </source>
</evidence>
<evidence type="ECO:0000256" key="2">
    <source>
        <dbReference type="ARBA" id="ARBA00018260"/>
    </source>
</evidence>
<dbReference type="GO" id="GO:0006364">
    <property type="term" value="P:rRNA processing"/>
    <property type="evidence" value="ECO:0007669"/>
    <property type="project" value="UniProtKB-KW"/>
</dbReference>
<evidence type="ECO:0000256" key="8">
    <source>
        <dbReference type="PROSITE-ProRule" id="PRU00221"/>
    </source>
</evidence>
<name>A0AAV2TLN4_CALDB</name>
<evidence type="ECO:0000313" key="12">
    <source>
        <dbReference type="Proteomes" id="UP001497525"/>
    </source>
</evidence>
<dbReference type="InterPro" id="IPR001680">
    <property type="entry name" value="WD40_rpt"/>
</dbReference>
<dbReference type="SUPFAM" id="SSF50978">
    <property type="entry name" value="WD40 repeat-like"/>
    <property type="match status" value="1"/>
</dbReference>
<keyword evidence="3" id="KW-0698">rRNA processing</keyword>
<keyword evidence="6" id="KW-0539">Nucleus</keyword>
<evidence type="ECO:0000313" key="11">
    <source>
        <dbReference type="EMBL" id="CAL5137298.1"/>
    </source>
</evidence>
<evidence type="ECO:0000256" key="1">
    <source>
        <dbReference type="ARBA" id="ARBA00004604"/>
    </source>
</evidence>
<comment type="caution">
    <text evidence="11">The sequence shown here is derived from an EMBL/GenBank/DDBJ whole genome shotgun (WGS) entry which is preliminary data.</text>
</comment>
<evidence type="ECO:0000256" key="4">
    <source>
        <dbReference type="ARBA" id="ARBA00022574"/>
    </source>
</evidence>
<dbReference type="GO" id="GO:0045943">
    <property type="term" value="P:positive regulation of transcription by RNA polymerase I"/>
    <property type="evidence" value="ECO:0007669"/>
    <property type="project" value="TreeGrafter"/>
</dbReference>
<dbReference type="EMBL" id="CAXLJL010000379">
    <property type="protein sequence ID" value="CAL5137298.1"/>
    <property type="molecule type" value="Genomic_DNA"/>
</dbReference>
<dbReference type="Pfam" id="PF09384">
    <property type="entry name" value="UTP15_C"/>
    <property type="match status" value="1"/>
</dbReference>
<feature type="domain" description="U3 small nucleolar RNA-associated protein 15 C-terminal" evidence="10">
    <location>
        <begin position="444"/>
        <end position="569"/>
    </location>
</feature>
<keyword evidence="4 8" id="KW-0853">WD repeat</keyword>
<dbReference type="PROSITE" id="PS00678">
    <property type="entry name" value="WD_REPEATS_1"/>
    <property type="match status" value="1"/>
</dbReference>
<protein>
    <recommendedName>
        <fullName evidence="2">U3 small nucleolar RNA-associated protein 15 homolog</fullName>
    </recommendedName>
</protein>
<dbReference type="InterPro" id="IPR036322">
    <property type="entry name" value="WD40_repeat_dom_sf"/>
</dbReference>